<accession>A0ABV6CD77</accession>
<name>A0ABV6CD77_9GAMM</name>
<sequence length="253" mass="29689">MPNNLISPSLTPLYFQGQWRLIRVIQEFQESKAITLHFFEGLANFTPEQVPLNKIALNNDKMSGNSYRGDDFFKERTIHCDSATTVLNYKEMVQNKDKKLKSSQSYLYIFRPDEVIIEFPFSHFYGKSSQNLIEFERLNFDNPLAKFSFSNAIDENLYYSPQHVCNQDIYRYILSFFISSEYQFFLHSFINSCKSVPKQFASSSDLPLEIIQSFLSTKSTDFEVPFPYPLFIQDIKVTGPKKNYRAITFFIKF</sequence>
<comment type="caution">
    <text evidence="2">The sequence shown here is derived from an EMBL/GenBank/DDBJ whole genome shotgun (WGS) entry which is preliminary data.</text>
</comment>
<protein>
    <submittedName>
        <fullName evidence="2">DUF6314 family protein</fullName>
    </submittedName>
</protein>
<feature type="domain" description="DUF6314" evidence="1">
    <location>
        <begin position="15"/>
        <end position="183"/>
    </location>
</feature>
<gene>
    <name evidence="2" type="ORF">ACFFIT_12720</name>
</gene>
<keyword evidence="3" id="KW-1185">Reference proteome</keyword>
<reference evidence="2 3" key="1">
    <citation type="submission" date="2024-09" db="EMBL/GenBank/DDBJ databases">
        <authorList>
            <person name="Sun Q."/>
            <person name="Mori K."/>
        </authorList>
    </citation>
    <scope>NUCLEOTIDE SEQUENCE [LARGE SCALE GENOMIC DNA]</scope>
    <source>
        <strain evidence="2 3">CCM 8545</strain>
    </source>
</reference>
<evidence type="ECO:0000313" key="2">
    <source>
        <dbReference type="EMBL" id="MFC0180935.1"/>
    </source>
</evidence>
<dbReference type="RefSeq" id="WP_385878226.1">
    <property type="nucleotide sequence ID" value="NZ_JBHLXE010000110.1"/>
</dbReference>
<proteinExistence type="predicted"/>
<evidence type="ECO:0000313" key="3">
    <source>
        <dbReference type="Proteomes" id="UP001589758"/>
    </source>
</evidence>
<dbReference type="Proteomes" id="UP001589758">
    <property type="component" value="Unassembled WGS sequence"/>
</dbReference>
<dbReference type="InterPro" id="IPR045632">
    <property type="entry name" value="DUF6314"/>
</dbReference>
<dbReference type="EMBL" id="JBHLXE010000110">
    <property type="protein sequence ID" value="MFC0180935.1"/>
    <property type="molecule type" value="Genomic_DNA"/>
</dbReference>
<dbReference type="Pfam" id="PF19834">
    <property type="entry name" value="DUF6314"/>
    <property type="match status" value="1"/>
</dbReference>
<organism evidence="2 3">
    <name type="scientific">Thorsellia kenyensis</name>
    <dbReference type="NCBI Taxonomy" id="1549888"/>
    <lineage>
        <taxon>Bacteria</taxon>
        <taxon>Pseudomonadati</taxon>
        <taxon>Pseudomonadota</taxon>
        <taxon>Gammaproteobacteria</taxon>
        <taxon>Enterobacterales</taxon>
        <taxon>Thorselliaceae</taxon>
        <taxon>Thorsellia</taxon>
    </lineage>
</organism>
<evidence type="ECO:0000259" key="1">
    <source>
        <dbReference type="Pfam" id="PF19834"/>
    </source>
</evidence>